<proteinExistence type="inferred from homology"/>
<dbReference type="GO" id="GO:0005047">
    <property type="term" value="F:signal recognition particle binding"/>
    <property type="evidence" value="ECO:0007669"/>
    <property type="project" value="TreeGrafter"/>
</dbReference>
<evidence type="ECO:0000256" key="5">
    <source>
        <dbReference type="ARBA" id="ARBA00029433"/>
    </source>
</evidence>
<evidence type="ECO:0000313" key="8">
    <source>
        <dbReference type="EMBL" id="KAK7857178.1"/>
    </source>
</evidence>
<reference evidence="8" key="1">
    <citation type="submission" date="2017-12" db="EMBL/GenBank/DDBJ databases">
        <authorList>
            <person name="Barbosa P."/>
            <person name="Usie A."/>
            <person name="Ramos A.M."/>
        </authorList>
    </citation>
    <scope>NUCLEOTIDE SEQUENCE</scope>
    <source>
        <strain evidence="8">HL8</strain>
        <tissue evidence="8">Leaves</tissue>
    </source>
</reference>
<dbReference type="AlphaFoldDB" id="A0AAW0LZN8"/>
<dbReference type="GO" id="GO:0005525">
    <property type="term" value="F:GTP binding"/>
    <property type="evidence" value="ECO:0007669"/>
    <property type="project" value="UniProtKB-KW"/>
</dbReference>
<dbReference type="Pfam" id="PF00448">
    <property type="entry name" value="SRP54"/>
    <property type="match status" value="1"/>
</dbReference>
<name>A0AAW0LZN8_QUESU</name>
<dbReference type="InterPro" id="IPR027417">
    <property type="entry name" value="P-loop_NTPase"/>
</dbReference>
<comment type="similarity">
    <text evidence="1">Belongs to the GTP-binding SRP family.</text>
</comment>
<evidence type="ECO:0000256" key="3">
    <source>
        <dbReference type="ARBA" id="ARBA00023134"/>
    </source>
</evidence>
<dbReference type="InterPro" id="IPR000897">
    <property type="entry name" value="SRP54_GTPase_dom"/>
</dbReference>
<comment type="subcellular location">
    <subcellularLocation>
        <location evidence="5">Endomembrane system</location>
        <topology evidence="5">Peripheral membrane protein</topology>
        <orientation evidence="5">Cytoplasmic side</orientation>
    </subcellularLocation>
</comment>
<accession>A0AAW0LZN8</accession>
<evidence type="ECO:0000256" key="6">
    <source>
        <dbReference type="SAM" id="MobiDB-lite"/>
    </source>
</evidence>
<feature type="compositionally biased region" description="Low complexity" evidence="6">
    <location>
        <begin position="1"/>
        <end position="11"/>
    </location>
</feature>
<dbReference type="GO" id="GO:0006614">
    <property type="term" value="P:SRP-dependent cotranslational protein targeting to membrane"/>
    <property type="evidence" value="ECO:0007669"/>
    <property type="project" value="InterPro"/>
</dbReference>
<feature type="region of interest" description="Disordered" evidence="6">
    <location>
        <begin position="1"/>
        <end position="31"/>
    </location>
</feature>
<feature type="domain" description="SRP54-type proteins GTP-binding" evidence="7">
    <location>
        <begin position="114"/>
        <end position="127"/>
    </location>
</feature>
<dbReference type="EMBL" id="PKMF04000029">
    <property type="protein sequence ID" value="KAK7857178.1"/>
    <property type="molecule type" value="Genomic_DNA"/>
</dbReference>
<reference evidence="8" key="3">
    <citation type="submission" date="2023-07" db="EMBL/GenBank/DDBJ databases">
        <title>An improved reference 1 genome and first organelle genomes of Quercus suber.</title>
        <authorList>
            <consortium name="Genosuber Consortium"/>
            <person name="Usie A."/>
            <person name="Serra O."/>
            <person name="Barros P."/>
        </authorList>
    </citation>
    <scope>NUCLEOTIDE SEQUENCE</scope>
    <source>
        <strain evidence="8">HL8</strain>
        <tissue evidence="8">Leaves</tissue>
    </source>
</reference>
<keyword evidence="2" id="KW-0547">Nucleotide-binding</keyword>
<dbReference type="GO" id="GO:0005789">
    <property type="term" value="C:endoplasmic reticulum membrane"/>
    <property type="evidence" value="ECO:0007669"/>
    <property type="project" value="TreeGrafter"/>
</dbReference>
<keyword evidence="8" id="KW-0675">Receptor</keyword>
<dbReference type="PANTHER" id="PTHR43134:SF1">
    <property type="entry name" value="SIGNAL RECOGNITION PARTICLE RECEPTOR SUBUNIT ALPHA"/>
    <property type="match status" value="1"/>
</dbReference>
<dbReference type="PANTHER" id="PTHR43134">
    <property type="entry name" value="SIGNAL RECOGNITION PARTICLE RECEPTOR SUBUNIT ALPHA"/>
    <property type="match status" value="1"/>
</dbReference>
<comment type="caution">
    <text evidence="8">The sequence shown here is derived from an EMBL/GenBank/DDBJ whole genome shotgun (WGS) entry which is preliminary data.</text>
</comment>
<organism evidence="8">
    <name type="scientific">Quercus suber</name>
    <name type="common">Cork oak</name>
    <dbReference type="NCBI Taxonomy" id="58331"/>
    <lineage>
        <taxon>Eukaryota</taxon>
        <taxon>Viridiplantae</taxon>
        <taxon>Streptophyta</taxon>
        <taxon>Embryophyta</taxon>
        <taxon>Tracheophyta</taxon>
        <taxon>Spermatophyta</taxon>
        <taxon>Magnoliopsida</taxon>
        <taxon>eudicotyledons</taxon>
        <taxon>Gunneridae</taxon>
        <taxon>Pentapetalae</taxon>
        <taxon>rosids</taxon>
        <taxon>fabids</taxon>
        <taxon>Fagales</taxon>
        <taxon>Fagaceae</taxon>
        <taxon>Quercus</taxon>
    </lineage>
</organism>
<reference evidence="8" key="2">
    <citation type="journal article" date="2018" name="Sci. Data">
        <title>The draft genome sequence of cork oak.</title>
        <authorList>
            <person name="Ramos A.M."/>
            <person name="Usie A."/>
            <person name="Barbosa P."/>
            <person name="Barros P.M."/>
            <person name="Capote T."/>
            <person name="Chaves I."/>
            <person name="Simoes F."/>
            <person name="Abreu I."/>
            <person name="Carrasquinho I."/>
            <person name="Faro C."/>
            <person name="Guimaraes J.B."/>
            <person name="Mendonca D."/>
            <person name="Nobrega F."/>
            <person name="Rodrigues L."/>
            <person name="Saibo N.J.M."/>
            <person name="Varela M.C."/>
            <person name="Egas C."/>
            <person name="Matos J."/>
            <person name="Miguel C.M."/>
            <person name="Oliveira M.M."/>
            <person name="Ricardo C.P."/>
            <person name="Goncalves S."/>
        </authorList>
    </citation>
    <scope>NUCLEOTIDE SEQUENCE [LARGE SCALE GENOMIC DNA]</scope>
    <source>
        <strain evidence="8">HL8</strain>
    </source>
</reference>
<evidence type="ECO:0000256" key="4">
    <source>
        <dbReference type="ARBA" id="ARBA00023136"/>
    </source>
</evidence>
<keyword evidence="4" id="KW-0472">Membrane</keyword>
<dbReference type="Gene3D" id="3.40.50.300">
    <property type="entry name" value="P-loop containing nucleotide triphosphate hydrolases"/>
    <property type="match status" value="1"/>
</dbReference>
<protein>
    <submittedName>
        <fullName evidence="8">Signal recognition particle receptor subunit alpha like protein</fullName>
    </submittedName>
</protein>
<evidence type="ECO:0000259" key="7">
    <source>
        <dbReference type="PROSITE" id="PS00300"/>
    </source>
</evidence>
<evidence type="ECO:0000256" key="2">
    <source>
        <dbReference type="ARBA" id="ARBA00022741"/>
    </source>
</evidence>
<keyword evidence="3" id="KW-0342">GTP-binding</keyword>
<evidence type="ECO:0000256" key="1">
    <source>
        <dbReference type="ARBA" id="ARBA00008531"/>
    </source>
</evidence>
<dbReference type="GO" id="GO:0003924">
    <property type="term" value="F:GTPase activity"/>
    <property type="evidence" value="ECO:0007669"/>
    <property type="project" value="TreeGrafter"/>
</dbReference>
<sequence length="141" mass="15050">MHGDPTAAVVEVSDDEVDVDTTAATQTGPPPPSLRAMMETIMMTQSTHGQVLYGLLGDIAALRVDVANFRRQKVADLSSSPSARLIDGILLTKFDTIDDKVGATVSMVYISGAPVMFVGCGQSYTHLKKLKVKSIVKTLLN</sequence>
<gene>
    <name evidence="8" type="primary">Gtp-bp_1</name>
    <name evidence="8" type="ORF">CFP56_019184</name>
</gene>
<dbReference type="PROSITE" id="PS00300">
    <property type="entry name" value="SRP54"/>
    <property type="match status" value="1"/>
</dbReference>